<organism evidence="1 2">
    <name type="scientific">Colocasia esculenta</name>
    <name type="common">Wild taro</name>
    <name type="synonym">Arum esculentum</name>
    <dbReference type="NCBI Taxonomy" id="4460"/>
    <lineage>
        <taxon>Eukaryota</taxon>
        <taxon>Viridiplantae</taxon>
        <taxon>Streptophyta</taxon>
        <taxon>Embryophyta</taxon>
        <taxon>Tracheophyta</taxon>
        <taxon>Spermatophyta</taxon>
        <taxon>Magnoliopsida</taxon>
        <taxon>Liliopsida</taxon>
        <taxon>Araceae</taxon>
        <taxon>Aroideae</taxon>
        <taxon>Colocasieae</taxon>
        <taxon>Colocasia</taxon>
    </lineage>
</organism>
<proteinExistence type="predicted"/>
<keyword evidence="2" id="KW-1185">Reference proteome</keyword>
<sequence length="76" mass="8322">MLIDRRAKGYRSLRLEGLSHLGCGALSTQGPRHCWLLGLLELGGIRLRDACGGYRVAAAMAVALPRRASQPHRWSP</sequence>
<evidence type="ECO:0000313" key="2">
    <source>
        <dbReference type="Proteomes" id="UP000652761"/>
    </source>
</evidence>
<name>A0A843WCZ9_COLES</name>
<dbReference type="Proteomes" id="UP000652761">
    <property type="component" value="Unassembled WGS sequence"/>
</dbReference>
<comment type="caution">
    <text evidence="1">The sequence shown here is derived from an EMBL/GenBank/DDBJ whole genome shotgun (WGS) entry which is preliminary data.</text>
</comment>
<reference evidence="1" key="1">
    <citation type="submission" date="2017-07" db="EMBL/GenBank/DDBJ databases">
        <title>Taro Niue Genome Assembly and Annotation.</title>
        <authorList>
            <person name="Atibalentja N."/>
            <person name="Keating K."/>
            <person name="Fields C.J."/>
        </authorList>
    </citation>
    <scope>NUCLEOTIDE SEQUENCE</scope>
    <source>
        <strain evidence="1">Niue_2</strain>
        <tissue evidence="1">Leaf</tissue>
    </source>
</reference>
<protein>
    <submittedName>
        <fullName evidence="1">Uncharacterized protein</fullName>
    </submittedName>
</protein>
<accession>A0A843WCZ9</accession>
<dbReference type="AlphaFoldDB" id="A0A843WCZ9"/>
<evidence type="ECO:0000313" key="1">
    <source>
        <dbReference type="EMBL" id="MQM04688.1"/>
    </source>
</evidence>
<gene>
    <name evidence="1" type="ORF">Taro_037495</name>
</gene>
<dbReference type="EMBL" id="NMUH01003267">
    <property type="protein sequence ID" value="MQM04688.1"/>
    <property type="molecule type" value="Genomic_DNA"/>
</dbReference>